<dbReference type="EMBL" id="PVXM01000015">
    <property type="protein sequence ID" value="PRR73901.1"/>
    <property type="molecule type" value="Genomic_DNA"/>
</dbReference>
<keyword evidence="2" id="KW-0472">Membrane</keyword>
<evidence type="ECO:0000313" key="3">
    <source>
        <dbReference type="EMBL" id="PRR73901.1"/>
    </source>
</evidence>
<name>A0A2T0ATX9_9FIRM</name>
<organism evidence="3 4">
    <name type="scientific">Neomoorella humiferrea</name>
    <dbReference type="NCBI Taxonomy" id="676965"/>
    <lineage>
        <taxon>Bacteria</taxon>
        <taxon>Bacillati</taxon>
        <taxon>Bacillota</taxon>
        <taxon>Clostridia</taxon>
        <taxon>Neomoorellales</taxon>
        <taxon>Neomoorellaceae</taxon>
        <taxon>Neomoorella</taxon>
    </lineage>
</organism>
<protein>
    <submittedName>
        <fullName evidence="3">Cell division protein FtsL</fullName>
    </submittedName>
</protein>
<accession>A0A2T0ATX9</accession>
<dbReference type="Proteomes" id="UP000238415">
    <property type="component" value="Unassembled WGS sequence"/>
</dbReference>
<gene>
    <name evidence="3" type="primary">ftsL_1</name>
    <name evidence="3" type="ORF">MOHU_10410</name>
</gene>
<keyword evidence="2" id="KW-1133">Transmembrane helix</keyword>
<sequence>MKKMGKVVRLPKRSLNWRVIAAGMLTLYFFFSFIRLGVALYQTNLQIKSYSEQKALLEAEGNRLREQIRELNDNDYIERLAREELGLVKPGETVVITAVPGQVRPYIPPRPGQEFRD</sequence>
<dbReference type="AlphaFoldDB" id="A0A2T0ATX9"/>
<keyword evidence="1" id="KW-0175">Coiled coil</keyword>
<keyword evidence="4" id="KW-1185">Reference proteome</keyword>
<proteinExistence type="predicted"/>
<feature type="transmembrane region" description="Helical" evidence="2">
    <location>
        <begin position="20"/>
        <end position="41"/>
    </location>
</feature>
<evidence type="ECO:0000256" key="2">
    <source>
        <dbReference type="SAM" id="Phobius"/>
    </source>
</evidence>
<dbReference type="InterPro" id="IPR007060">
    <property type="entry name" value="FtsL/DivIC"/>
</dbReference>
<evidence type="ECO:0000313" key="4">
    <source>
        <dbReference type="Proteomes" id="UP000238415"/>
    </source>
</evidence>
<reference evidence="3 4" key="1">
    <citation type="submission" date="2018-03" db="EMBL/GenBank/DDBJ databases">
        <title>Genome sequence of Moorella humiferrea DSM 23265.</title>
        <authorList>
            <person name="Poehlein A."/>
            <person name="Daniel R."/>
        </authorList>
    </citation>
    <scope>NUCLEOTIDE SEQUENCE [LARGE SCALE GENOMIC DNA]</scope>
    <source>
        <strain evidence="3 4">DSM 23265</strain>
    </source>
</reference>
<keyword evidence="3" id="KW-0132">Cell division</keyword>
<dbReference type="Pfam" id="PF04977">
    <property type="entry name" value="DivIC"/>
    <property type="match status" value="1"/>
</dbReference>
<dbReference type="GO" id="GO:0051301">
    <property type="term" value="P:cell division"/>
    <property type="evidence" value="ECO:0007669"/>
    <property type="project" value="UniProtKB-KW"/>
</dbReference>
<keyword evidence="3" id="KW-0131">Cell cycle</keyword>
<feature type="coiled-coil region" evidence="1">
    <location>
        <begin position="47"/>
        <end position="74"/>
    </location>
</feature>
<evidence type="ECO:0000256" key="1">
    <source>
        <dbReference type="SAM" id="Coils"/>
    </source>
</evidence>
<keyword evidence="2" id="KW-0812">Transmembrane</keyword>
<comment type="caution">
    <text evidence="3">The sequence shown here is derived from an EMBL/GenBank/DDBJ whole genome shotgun (WGS) entry which is preliminary data.</text>
</comment>